<feature type="domain" description="DUF1553" evidence="3">
    <location>
        <begin position="720"/>
        <end position="972"/>
    </location>
</feature>
<protein>
    <submittedName>
        <fullName evidence="5">Planctomycete cytochrome C</fullName>
    </submittedName>
</protein>
<dbReference type="AlphaFoldDB" id="A0A5B9MF07"/>
<dbReference type="InterPro" id="IPR022655">
    <property type="entry name" value="DUF1553"/>
</dbReference>
<name>A0A5B9MF07_9BACT</name>
<proteinExistence type="predicted"/>
<dbReference type="InterPro" id="IPR036909">
    <property type="entry name" value="Cyt_c-like_dom_sf"/>
</dbReference>
<dbReference type="Pfam" id="PF07635">
    <property type="entry name" value="PSCyt1"/>
    <property type="match status" value="1"/>
</dbReference>
<sequence length="1007" mass="112564" precursor="true">MNSIRKFAWRCLLATGLVTYCLVGSATGTAPNATASSTEKLEFFEKEVRPLLAEHCYSCHSTTSKTIQAGLRVDSLAAMLEGGDSGEAVVPGDADGSLLIEAVRYDSYEMPPKGKLPDEDIATLERWVEIGAPWPEEDAPAETVTRPEFDLRQRAQDHWVWQPVGSLEVPTVQNKTWPRLPLDHFVLHRLEQVGLQPAGDADRSALLRRVSFDLIGLPPTPEQAEQFLSDDSPQALERLVDQLLDSQHFGERWGRHWLDLVRYAESRGHEFDNDAINAYQYRDYIIRALNADVPYDQLVREHIAGDLLADPRTNPDEGFNESILGTGFWFLGEWVHSPVDILKDESDRFDNMIDVMSKTFLGVTVSCARCHDHKFDAISTADYYSLTGFLQGSDYRQVRFESIDHNRKVAERLAAVDAKYRDSVQQLLTEHHLSREPIGPVDDELAAAVVFDYQSIATDQYYQDGFLFGDRPRQAGQPVVSAKDDKPVIEFAPVAAAVSDPFWNGLESVSETGMGDRSRLAKLPRSSRTLRTPTFTLTDGNVACLVRGAGHVVACVDSHRLVAGPLHGETIKAIKSTDDWVQLNLKRYVGHRLHLEFTPDENAQLEVSLVTQGASKQIRNQLKQRQESIAAGVEKLAGKARELLPNELSEIARLWQQERTQLQSQIMHRSRLAMAMMDGSGEDAHVYIRGNSSKPGEIEPRHFLTAISGDAPMDIRSGSGRLELAEHINDPANPLTSRVIVNRIWHYLLGRGIVPSTDDFGVLGQRPTHPKLLDHLATRFRENGQSLKQMIRLIVLSRTYQMSSLADESAVASDPKNLLYHHRPPKRLEGEVIRDALLSISGELDPKLFGEPIPIHLTAFMDGRGRPGKSGPLDGARRRSIYTAVRRNFLSPFMLTFDTPVPFSTMGRRNVSNVPAQALILMNDPLVVDLAGKWAGRAVALHSQSGPRIRWMYQSAFARQPTDQELAVADAFFKTQQDARKVGPDDVGLWSDFAHALINTKEFIFLR</sequence>
<evidence type="ECO:0000259" key="3">
    <source>
        <dbReference type="Pfam" id="PF07587"/>
    </source>
</evidence>
<dbReference type="PANTHER" id="PTHR35889">
    <property type="entry name" value="CYCLOINULO-OLIGOSACCHARIDE FRUCTANOTRANSFERASE-RELATED"/>
    <property type="match status" value="1"/>
</dbReference>
<reference evidence="5 6" key="1">
    <citation type="submission" date="2019-02" db="EMBL/GenBank/DDBJ databases">
        <title>Planctomycetal bacteria perform biofilm scaping via a novel small molecule.</title>
        <authorList>
            <person name="Jeske O."/>
            <person name="Boedeker C."/>
            <person name="Wiegand S."/>
            <person name="Breitling P."/>
            <person name="Kallscheuer N."/>
            <person name="Jogler M."/>
            <person name="Rohde M."/>
            <person name="Petersen J."/>
            <person name="Medema M.H."/>
            <person name="Surup F."/>
            <person name="Jogler C."/>
        </authorList>
    </citation>
    <scope>NUCLEOTIDE SEQUENCE [LARGE SCALE GENOMIC DNA]</scope>
    <source>
        <strain evidence="5 6">Mal15</strain>
    </source>
</reference>
<dbReference type="EMBL" id="CP036264">
    <property type="protein sequence ID" value="QEF98115.1"/>
    <property type="molecule type" value="Genomic_DNA"/>
</dbReference>
<feature type="domain" description="DUF1549" evidence="2">
    <location>
        <begin position="181"/>
        <end position="393"/>
    </location>
</feature>
<organism evidence="5 6">
    <name type="scientific">Stieleria maiorica</name>
    <dbReference type="NCBI Taxonomy" id="2795974"/>
    <lineage>
        <taxon>Bacteria</taxon>
        <taxon>Pseudomonadati</taxon>
        <taxon>Planctomycetota</taxon>
        <taxon>Planctomycetia</taxon>
        <taxon>Pirellulales</taxon>
        <taxon>Pirellulaceae</taxon>
        <taxon>Stieleria</taxon>
    </lineage>
</organism>
<evidence type="ECO:0000259" key="4">
    <source>
        <dbReference type="Pfam" id="PF07635"/>
    </source>
</evidence>
<evidence type="ECO:0000313" key="6">
    <source>
        <dbReference type="Proteomes" id="UP000321353"/>
    </source>
</evidence>
<dbReference type="Proteomes" id="UP000321353">
    <property type="component" value="Chromosome"/>
</dbReference>
<dbReference type="KEGG" id="smam:Mal15_21620"/>
<evidence type="ECO:0000259" key="2">
    <source>
        <dbReference type="Pfam" id="PF07583"/>
    </source>
</evidence>
<dbReference type="GO" id="GO:0009055">
    <property type="term" value="F:electron transfer activity"/>
    <property type="evidence" value="ECO:0007669"/>
    <property type="project" value="InterPro"/>
</dbReference>
<dbReference type="GO" id="GO:0020037">
    <property type="term" value="F:heme binding"/>
    <property type="evidence" value="ECO:0007669"/>
    <property type="project" value="InterPro"/>
</dbReference>
<accession>A0A5B9MF07</accession>
<dbReference type="PANTHER" id="PTHR35889:SF3">
    <property type="entry name" value="F-BOX DOMAIN-CONTAINING PROTEIN"/>
    <property type="match status" value="1"/>
</dbReference>
<gene>
    <name evidence="5" type="ORF">Mal15_21620</name>
</gene>
<feature type="chain" id="PRO_5022703136" evidence="1">
    <location>
        <begin position="27"/>
        <end position="1007"/>
    </location>
</feature>
<dbReference type="Pfam" id="PF07583">
    <property type="entry name" value="PSCyt2"/>
    <property type="match status" value="1"/>
</dbReference>
<keyword evidence="6" id="KW-1185">Reference proteome</keyword>
<keyword evidence="1" id="KW-0732">Signal</keyword>
<evidence type="ECO:0000256" key="1">
    <source>
        <dbReference type="SAM" id="SignalP"/>
    </source>
</evidence>
<dbReference type="InterPro" id="IPR011429">
    <property type="entry name" value="Cyt_c_Planctomycete-type"/>
</dbReference>
<dbReference type="SUPFAM" id="SSF46626">
    <property type="entry name" value="Cytochrome c"/>
    <property type="match status" value="1"/>
</dbReference>
<evidence type="ECO:0000313" key="5">
    <source>
        <dbReference type="EMBL" id="QEF98115.1"/>
    </source>
</evidence>
<dbReference type="Pfam" id="PF07587">
    <property type="entry name" value="PSD1"/>
    <property type="match status" value="1"/>
</dbReference>
<feature type="signal peptide" evidence="1">
    <location>
        <begin position="1"/>
        <end position="26"/>
    </location>
</feature>
<feature type="domain" description="Cytochrome C Planctomycete-type" evidence="4">
    <location>
        <begin position="56"/>
        <end position="114"/>
    </location>
</feature>
<dbReference type="InterPro" id="IPR011444">
    <property type="entry name" value="DUF1549"/>
</dbReference>